<accession>A0AC54Z5G6</accession>
<keyword evidence="1" id="KW-1185">Reference proteome</keyword>
<dbReference type="Proteomes" id="UP000694850">
    <property type="component" value="Unplaced"/>
</dbReference>
<evidence type="ECO:0000313" key="1">
    <source>
        <dbReference type="Proteomes" id="UP000694850"/>
    </source>
</evidence>
<evidence type="ECO:0000313" key="2">
    <source>
        <dbReference type="RefSeq" id="XP_042636540.1"/>
    </source>
</evidence>
<name>A0AC54Z5G6_ORYAF</name>
<dbReference type="RefSeq" id="XP_042636540.1">
    <property type="nucleotide sequence ID" value="XM_042780606.1"/>
</dbReference>
<protein>
    <submittedName>
        <fullName evidence="2">Disintegrin and metalloproteinase domain-containing protein 1a-like</fullName>
    </submittedName>
</protein>
<reference evidence="2" key="1">
    <citation type="submission" date="2025-08" db="UniProtKB">
        <authorList>
            <consortium name="RefSeq"/>
        </authorList>
    </citation>
    <scope>IDENTIFICATION</scope>
</reference>
<proteinExistence type="predicted"/>
<gene>
    <name evidence="2" type="primary">LOC103194840</name>
</gene>
<sequence length="845" mass="93853">MATGTSNKADPMEKQIQTCKIETGQSVAASVRDSPAILSSPQKNRVIMNETERALQAQASKRKGLRLGPGPVPSCAKMGVMLFLRMIFLPSMYCDIKSEYYSSYEIVIPQSLTAKGREDPGEEASYMLHIQGQKQVIHLKVKKDYFVSNFPVFSYHNGILGQEVSFVSQDCHHEGYIEGAPGSFVSVSLCSGLKGILIKEGQSYGIEPMESSKHFEHVLYTMAHQAPGSCSVTSDRSPGVSTSQQRGTWKPRHRQAPSYLWSHTKYVEMFIVVNHRRFQMWGSNVSETIQGVMDIIALANSFTKGINTEVVLAGMEIWTEGDLIEVPVDLQVALRNFNRWRQQKLFQRVKHDVAHLIVGHHPGQNVGRAFLNGACSGDFAAAVESFHHEDVLLFAALMVHELGHNLGIEHDHSACICKDKYFCLMHQNITKESGFSNCSSNFFYQFLRDRKGACLFNKPGHKGRTRRDAICGNGVVEDMEECDCGPICDSHPCCDPICKLKPGTQCSEGLCCSECQLRKKGYMCRPAGDECDLPEYCHGDSEECPTDTYKQDGTPCDRTNYCFRGQCKNPDKQCVAIYGHQARSASEDCYQSMNSRGDRFGNCGRPSENDPVYIKCIDDDIFCGKLVCTDITYLPSIKPLHTLIQVPYEDNWCWSMDVFNGSDIPDEGDIRPGTYCAPNKVCMNHSCVDHAVLNYSCKPAEMCNGKGVCNNLRHCHCEPGFAPPDCRAAGDGGSVDSGPPTNPDAESRRASERRIHSPVGANAHRRDENENENQSLGKTVHILPLFLIVLFLGLLIFAILRDRKQSSETQQESVENAPEAAPEEPAPEEEVAIDGGQEEQEAEND</sequence>
<organism evidence="1 2">
    <name type="scientific">Orycteropus afer afer</name>
    <dbReference type="NCBI Taxonomy" id="1230840"/>
    <lineage>
        <taxon>Eukaryota</taxon>
        <taxon>Metazoa</taxon>
        <taxon>Chordata</taxon>
        <taxon>Craniata</taxon>
        <taxon>Vertebrata</taxon>
        <taxon>Euteleostomi</taxon>
        <taxon>Mammalia</taxon>
        <taxon>Eutheria</taxon>
        <taxon>Afrotheria</taxon>
        <taxon>Tubulidentata</taxon>
        <taxon>Orycteropodidae</taxon>
        <taxon>Orycteropus</taxon>
    </lineage>
</organism>